<dbReference type="EMBL" id="CAMAPF010000972">
    <property type="protein sequence ID" value="CAH9132799.1"/>
    <property type="molecule type" value="Genomic_DNA"/>
</dbReference>
<keyword evidence="2" id="KW-0378">Hydrolase</keyword>
<dbReference type="GO" id="GO:0043139">
    <property type="term" value="F:5'-3' DNA helicase activity"/>
    <property type="evidence" value="ECO:0007669"/>
    <property type="project" value="UniProtKB-EC"/>
</dbReference>
<keyword evidence="2" id="KW-0547">Nucleotide-binding</keyword>
<dbReference type="PANTHER" id="PTHR10492:SF74">
    <property type="entry name" value="ATP-DEPENDENT DNA HELICASE"/>
    <property type="match status" value="1"/>
</dbReference>
<accession>A0AAV0FBG0</accession>
<comment type="subcellular location">
    <subcellularLocation>
        <location evidence="1">Plastid</location>
    </subcellularLocation>
</comment>
<dbReference type="Gene3D" id="3.40.50.300">
    <property type="entry name" value="P-loop containing nucleotide triphosphate hydrolases"/>
    <property type="match status" value="1"/>
</dbReference>
<dbReference type="GO" id="GO:0006281">
    <property type="term" value="P:DNA repair"/>
    <property type="evidence" value="ECO:0007669"/>
    <property type="project" value="UniProtKB-KW"/>
</dbReference>
<feature type="domain" description="Helitron helicase-like" evidence="4">
    <location>
        <begin position="440"/>
        <end position="622"/>
    </location>
</feature>
<comment type="similarity">
    <text evidence="2">Belongs to the helicase family.</text>
</comment>
<name>A0AAV0FBG0_9ASTE</name>
<dbReference type="Pfam" id="PF21530">
    <property type="entry name" value="Pif1_2B_dom"/>
    <property type="match status" value="1"/>
</dbReference>
<keyword evidence="2" id="KW-0067">ATP-binding</keyword>
<evidence type="ECO:0000313" key="7">
    <source>
        <dbReference type="Proteomes" id="UP001152523"/>
    </source>
</evidence>
<comment type="cofactor">
    <cofactor evidence="2">
        <name>Mg(2+)</name>
        <dbReference type="ChEBI" id="CHEBI:18420"/>
    </cofactor>
</comment>
<proteinExistence type="inferred from homology"/>
<evidence type="ECO:0000256" key="1">
    <source>
        <dbReference type="ARBA" id="ARBA00004474"/>
    </source>
</evidence>
<protein>
    <recommendedName>
        <fullName evidence="2">ATP-dependent DNA helicase</fullName>
        <ecNumber evidence="2">5.6.2.3</ecNumber>
    </recommendedName>
</protein>
<evidence type="ECO:0000259" key="4">
    <source>
        <dbReference type="Pfam" id="PF14214"/>
    </source>
</evidence>
<dbReference type="InterPro" id="IPR049163">
    <property type="entry name" value="Pif1-like_2B_dom"/>
</dbReference>
<dbReference type="Pfam" id="PF14214">
    <property type="entry name" value="Helitron_like_N"/>
    <property type="match status" value="1"/>
</dbReference>
<organism evidence="6 7">
    <name type="scientific">Cuscuta epithymum</name>
    <dbReference type="NCBI Taxonomy" id="186058"/>
    <lineage>
        <taxon>Eukaryota</taxon>
        <taxon>Viridiplantae</taxon>
        <taxon>Streptophyta</taxon>
        <taxon>Embryophyta</taxon>
        <taxon>Tracheophyta</taxon>
        <taxon>Spermatophyta</taxon>
        <taxon>Magnoliopsida</taxon>
        <taxon>eudicotyledons</taxon>
        <taxon>Gunneridae</taxon>
        <taxon>Pentapetalae</taxon>
        <taxon>asterids</taxon>
        <taxon>lamiids</taxon>
        <taxon>Solanales</taxon>
        <taxon>Convolvulaceae</taxon>
        <taxon>Cuscuteae</taxon>
        <taxon>Cuscuta</taxon>
        <taxon>Cuscuta subgen. Cuscuta</taxon>
    </lineage>
</organism>
<dbReference type="Pfam" id="PF05970">
    <property type="entry name" value="PIF1"/>
    <property type="match status" value="1"/>
</dbReference>
<dbReference type="CDD" id="cd18809">
    <property type="entry name" value="SF1_C_RecD"/>
    <property type="match status" value="1"/>
</dbReference>
<dbReference type="InterPro" id="IPR027417">
    <property type="entry name" value="P-loop_NTPase"/>
</dbReference>
<keyword evidence="2" id="KW-0233">DNA recombination</keyword>
<evidence type="ECO:0000259" key="3">
    <source>
        <dbReference type="Pfam" id="PF05970"/>
    </source>
</evidence>
<dbReference type="GO" id="GO:0006310">
    <property type="term" value="P:DNA recombination"/>
    <property type="evidence" value="ECO:0007669"/>
    <property type="project" value="UniProtKB-KW"/>
</dbReference>
<dbReference type="GO" id="GO:0000723">
    <property type="term" value="P:telomere maintenance"/>
    <property type="evidence" value="ECO:0007669"/>
    <property type="project" value="InterPro"/>
</dbReference>
<reference evidence="6" key="1">
    <citation type="submission" date="2022-07" db="EMBL/GenBank/DDBJ databases">
        <authorList>
            <person name="Macas J."/>
            <person name="Novak P."/>
            <person name="Neumann P."/>
        </authorList>
    </citation>
    <scope>NUCLEOTIDE SEQUENCE</scope>
</reference>
<dbReference type="GO" id="GO:0009536">
    <property type="term" value="C:plastid"/>
    <property type="evidence" value="ECO:0007669"/>
    <property type="project" value="UniProtKB-SubCell"/>
</dbReference>
<keyword evidence="2" id="KW-0234">DNA repair</keyword>
<dbReference type="PANTHER" id="PTHR10492">
    <property type="match status" value="1"/>
</dbReference>
<dbReference type="Proteomes" id="UP001152523">
    <property type="component" value="Unassembled WGS sequence"/>
</dbReference>
<dbReference type="EC" id="5.6.2.3" evidence="2"/>
<dbReference type="GO" id="GO:0016787">
    <property type="term" value="F:hydrolase activity"/>
    <property type="evidence" value="ECO:0007669"/>
    <property type="project" value="UniProtKB-KW"/>
</dbReference>
<dbReference type="SUPFAM" id="SSF52540">
    <property type="entry name" value="P-loop containing nucleoside triphosphate hydrolases"/>
    <property type="match status" value="2"/>
</dbReference>
<feature type="domain" description="DNA helicase Pif1-like DEAD-box helicase" evidence="3">
    <location>
        <begin position="1080"/>
        <end position="1299"/>
    </location>
</feature>
<dbReference type="InterPro" id="IPR025476">
    <property type="entry name" value="Helitron_helicase-like"/>
</dbReference>
<feature type="domain" description="DNA helicase Pif1-like 2B" evidence="5">
    <location>
        <begin position="1396"/>
        <end position="1442"/>
    </location>
</feature>
<gene>
    <name evidence="6" type="ORF">CEPIT_LOCUS32461</name>
</gene>
<keyword evidence="7" id="KW-1185">Reference proteome</keyword>
<evidence type="ECO:0000313" key="6">
    <source>
        <dbReference type="EMBL" id="CAH9132799.1"/>
    </source>
</evidence>
<evidence type="ECO:0000256" key="2">
    <source>
        <dbReference type="RuleBase" id="RU363044"/>
    </source>
</evidence>
<sequence length="1559" mass="177546">MQKLTKSAIIYRGRAHPLDENRDQLINGSAASKRAKLCDGTTPSSKHNWPTNPFVDITNVITSTSSSLHDTAGGQPVITTHDNDIDDMIRELSLPETTMEIIHTNNLIPEFPDGHTSTVEAQIDDTLENHFESDEDVIGYEDEDFEYEAGSHKAFLDLGDATFTCEFCDAIFWHAEKLAKTTASHRPIFTMCCNKGNVVLPPMKEPPCLLEGLIFGLDERSRHFLENIRSYNSMFSFTSMGGKIDTQINDGRAPRVFRLNGQNYHRIGSLLPVDGKQPKFLQMYLSDPHEEISYRVQSVRGEGGTQLHETLVSDLRDMLDTYNVHAKSFRMARDRFNDTNCTSLKMKLIGKRNSDGRTYNTPNVHEVAALIEGDFDINKQERDVLIETKSGDLQFISELNPSFLGLQYPLLFPYGQDGFRKNVLLTRPTDGRKHVTMKEFFSYRLQERNNESPYILRCKRLFQQFMVDGYTMIESSRLSYIRQNQKQLRSELYSGLADALGRGETNTSRLGQLIVLPNSFIGSARNMIQNYQDAMAICKWAGYPQHFITFTCNPKWPEIVRYVRERGLNPDDRPDILCRIFKIKLNQLIKDLKQNKLFGEVKAVIYTVEFQKRGLPHAHIVLWVYEKEKYVLATYIDKIISAEIPDERRDPEYYTMVKELMIHGPCGLLNKKSPCMVGNRCTKYFPKKFVQQTTIDKSGFPIYRRRQNGRTVAKGDILLDNRFVIPHNRMLLLKYGAHINVEWCNQTRSIKYLFKYINKGNDRITVAFSENADSNKSQIVDEIKMYYDCRYVSACESAWRIFGFPIHYRDIAVERLSFHLPGEHNVFYNERESTATVLNRATVLSTKFTAWMKANEMYPEAKLLTYSEFPTKFTWKKTSKTWVPRKKRFAVGRLYFVRPGIGEKYYLRMLLNVVRGPTSFEELKTVNGTIHATFKDACYARGLLQDDKDHIGCIKQVSHWGSAHALRELFVTLLTSDELSKPELVWEQCWEDLSDDVLYNIRRNLNDQELDLSAAQIKNYALLEVEKLLQQKGKSLRNYANMPFPSVSQIDSLEHNLIHEEMRYDVDALSEEHSKLLLDMTEEQRKVYDILIASINGNHGGIYFVYGHGGTGKTYLWRTLSAAVRSRGGIVLNVASSALASLLLPGGRTAHSRFAIPLTAAEDSTCNIKHGSALAKLIQMAGLIIWDEAPMTNKYCFEALDRTMRDILRFTVTCDATKPFGGKTVVFGGDFRQILPVIIPKGSRQDIVLAALNSSYLWQFCKVLKLTKNMRLTGDKNSAVLKSFADWILQIGDGVLGDDEDGESMIEIPQTFLAPFISNPIESIVRCTYPDFLENGTSPSYLTSRAILAPTIEDVDMINNYMLSLNTSEEKIYLSSDSASSFDSENNLLDEIHSPEFLNGIRCSGVPAHEIRLKVGIPVMLMRNIDFSSGLCNGTRLIVTRLGDNIIEAQILTGTNAGKKVYIPRLTLTPSDVRLPFMFQRRQLPLVVSYAMTINKSQGQSLERVGIFLRRPVFTHGQLYVAVSRVTNPSGLKFMICDDKGEPSNSTLNVVYKEVFNNL</sequence>
<dbReference type="InterPro" id="IPR010285">
    <property type="entry name" value="DNA_helicase_pif1-like_DEAD"/>
</dbReference>
<comment type="catalytic activity">
    <reaction evidence="2">
        <text>ATP + H2O = ADP + phosphate + H(+)</text>
        <dbReference type="Rhea" id="RHEA:13065"/>
        <dbReference type="ChEBI" id="CHEBI:15377"/>
        <dbReference type="ChEBI" id="CHEBI:15378"/>
        <dbReference type="ChEBI" id="CHEBI:30616"/>
        <dbReference type="ChEBI" id="CHEBI:43474"/>
        <dbReference type="ChEBI" id="CHEBI:456216"/>
        <dbReference type="EC" id="5.6.2.3"/>
    </reaction>
</comment>
<keyword evidence="2" id="KW-0227">DNA damage</keyword>
<evidence type="ECO:0000259" key="5">
    <source>
        <dbReference type="Pfam" id="PF21530"/>
    </source>
</evidence>
<comment type="caution">
    <text evidence="6">The sequence shown here is derived from an EMBL/GenBank/DDBJ whole genome shotgun (WGS) entry which is preliminary data.</text>
</comment>
<keyword evidence="2" id="KW-0347">Helicase</keyword>
<dbReference type="GO" id="GO:0005524">
    <property type="term" value="F:ATP binding"/>
    <property type="evidence" value="ECO:0007669"/>
    <property type="project" value="UniProtKB-KW"/>
</dbReference>